<reference evidence="4 5" key="1">
    <citation type="journal article" date="2021" name="Nat. Plants">
        <title>The Taxus genome provides insights into paclitaxel biosynthesis.</title>
        <authorList>
            <person name="Xiong X."/>
            <person name="Gou J."/>
            <person name="Liao Q."/>
            <person name="Li Y."/>
            <person name="Zhou Q."/>
            <person name="Bi G."/>
            <person name="Li C."/>
            <person name="Du R."/>
            <person name="Wang X."/>
            <person name="Sun T."/>
            <person name="Guo L."/>
            <person name="Liang H."/>
            <person name="Lu P."/>
            <person name="Wu Y."/>
            <person name="Zhang Z."/>
            <person name="Ro D.K."/>
            <person name="Shang Y."/>
            <person name="Huang S."/>
            <person name="Yan J."/>
        </authorList>
    </citation>
    <scope>NUCLEOTIDE SEQUENCE [LARGE SCALE GENOMIC DNA]</scope>
    <source>
        <strain evidence="4">Ta-2019</strain>
    </source>
</reference>
<dbReference type="InterPro" id="IPR045495">
    <property type="entry name" value="PI4K_N"/>
</dbReference>
<dbReference type="OMA" id="CDIMAQH"/>
<dbReference type="Proteomes" id="UP000824469">
    <property type="component" value="Unassembled WGS sequence"/>
</dbReference>
<dbReference type="SUPFAM" id="SSF48371">
    <property type="entry name" value="ARM repeat"/>
    <property type="match status" value="1"/>
</dbReference>
<gene>
    <name evidence="4" type="ORF">KI387_022158</name>
</gene>
<proteinExistence type="inferred from homology"/>
<feature type="non-terminal residue" evidence="4">
    <location>
        <position position="1"/>
    </location>
</feature>
<organism evidence="4 5">
    <name type="scientific">Taxus chinensis</name>
    <name type="common">Chinese yew</name>
    <name type="synonym">Taxus wallichiana var. chinensis</name>
    <dbReference type="NCBI Taxonomy" id="29808"/>
    <lineage>
        <taxon>Eukaryota</taxon>
        <taxon>Viridiplantae</taxon>
        <taxon>Streptophyta</taxon>
        <taxon>Embryophyta</taxon>
        <taxon>Tracheophyta</taxon>
        <taxon>Spermatophyta</taxon>
        <taxon>Pinopsida</taxon>
        <taxon>Pinidae</taxon>
        <taxon>Conifers II</taxon>
        <taxon>Cupressales</taxon>
        <taxon>Taxaceae</taxon>
        <taxon>Taxus</taxon>
    </lineage>
</organism>
<evidence type="ECO:0000256" key="2">
    <source>
        <dbReference type="SAM" id="MobiDB-lite"/>
    </source>
</evidence>
<evidence type="ECO:0000313" key="5">
    <source>
        <dbReference type="Proteomes" id="UP000824469"/>
    </source>
</evidence>
<comment type="caution">
    <text evidence="4">The sequence shown here is derived from an EMBL/GenBank/DDBJ whole genome shotgun (WGS) entry which is preliminary data.</text>
</comment>
<dbReference type="InterPro" id="IPR016024">
    <property type="entry name" value="ARM-type_fold"/>
</dbReference>
<evidence type="ECO:0000259" key="3">
    <source>
        <dbReference type="Pfam" id="PF19274"/>
    </source>
</evidence>
<evidence type="ECO:0000313" key="4">
    <source>
        <dbReference type="EMBL" id="KAH9313531.1"/>
    </source>
</evidence>
<keyword evidence="5" id="KW-1185">Reference proteome</keyword>
<protein>
    <recommendedName>
        <fullName evidence="3">PI4-kinase N-terminal domain-containing protein</fullName>
    </recommendedName>
</protein>
<accession>A0AA38FZE8</accession>
<feature type="compositionally biased region" description="Low complexity" evidence="2">
    <location>
        <begin position="194"/>
        <end position="206"/>
    </location>
</feature>
<dbReference type="Pfam" id="PF19274">
    <property type="entry name" value="PI4K_N"/>
    <property type="match status" value="1"/>
</dbReference>
<feature type="region of interest" description="Disordered" evidence="2">
    <location>
        <begin position="194"/>
        <end position="258"/>
    </location>
</feature>
<dbReference type="AlphaFoldDB" id="A0AA38FZE8"/>
<feature type="domain" description="PI4-kinase N-terminal" evidence="3">
    <location>
        <begin position="325"/>
        <end position="1027"/>
    </location>
</feature>
<name>A0AA38FZE8_TAXCH</name>
<comment type="similarity">
    <text evidence="1">Belongs to the PI3/PI4-kinase family. Type III PI4K subfamily.</text>
</comment>
<dbReference type="EMBL" id="JAHRHJ020000005">
    <property type="protein sequence ID" value="KAH9313531.1"/>
    <property type="molecule type" value="Genomic_DNA"/>
</dbReference>
<feature type="compositionally biased region" description="Polar residues" evidence="2">
    <location>
        <begin position="221"/>
        <end position="237"/>
    </location>
</feature>
<sequence length="1027" mass="111704">MDALTELCDIMAQHDQIAGAKIGWILSRCPQPGYFSSGPSVRVANSQLNAILGMARFLSASPNLEKDLLNLLLEFLQAVPLSFEDQFWPKNFDAEAVAGFYEEFMKYVVKIAGSKYGEGFRAHLSKVIAEILQGFGNNLYETGFSRVFLNALAGHCPRFEAKDVEKVGAFLLDQWIVNSSASFSSPASAFIDTSPSSDASASSSSPSRRKVSYLNGGGVSSPASEETPGSTPGSTPSKMKKGKEEYRGGDEIISDNNSNGNFCSSSSCSSSAKAARMAVNGGARSSLDQLAVTYRLNEIEAAVKQHVAAFEEESLEGLEKQEIGFRLFGHVLESGRVREEHLQQLRVAAGKQLKTLPTFLKIRKKDWPEQGALLKRRINTKLSVCQAAAVVQTKGLLLSDLDGKATKSLLRETLALLLDAADACVVSSWRKLRVCEELFSSLLSGVAQAAVICGSQVLRVLLLRLKALVLMTCAQADTWGNSQGALFESVSKTSCDIIAFGWDKDRAPIESFILALAANIRERVDYDEQEEREKQVVPVVQLNVVRLLADMAVLLNKPEVVEMILPHFIESLEEGDASTPSLLRLRLLDAVARMASLGFEKSYRETIVLLTRSYLDKLSTVGSTHSRTLAPEATTERVETLPAAFLSVACGLHDAKLRSDYRHRLLALCSDVGLAAESKSGRSGADLLGPLLPSVAEICLDFSPNVDVDPPLLKLFRNLWFYIVLFGLAPPIQANLPSSKSLSTTMNSLGSMSAMALQAVAGPYMWNTQWSSAVQRITQGTPPLVVSSVKWLEDELELNALHNPGSRHGSGNEKAAVAQRAALSAALGGKVEISSMGTISGVKATYLLAVAFLEIVRFSCNGGILKSNSSASKHSSAFGCVFKYLETPNLLPAVYQCLTAIVHRAFEAAMSWLEDRVTATGDEAEKRESVLSTHACFLIQNISHREERVRDISTNLLIQLQNKFPQVLWNSSCLDSLLFSVNNQVPSALVTDPSWVATVRSLLQRIVREWIINSLSYAPCTTQGLLQ</sequence>
<evidence type="ECO:0000256" key="1">
    <source>
        <dbReference type="ARBA" id="ARBA00006209"/>
    </source>
</evidence>